<keyword evidence="4" id="KW-0418">Kinase</keyword>
<organism evidence="8 9">
    <name type="scientific">Tessaracoccus lapidicaptus</name>
    <dbReference type="NCBI Taxonomy" id="1427523"/>
    <lineage>
        <taxon>Bacteria</taxon>
        <taxon>Bacillati</taxon>
        <taxon>Actinomycetota</taxon>
        <taxon>Actinomycetes</taxon>
        <taxon>Propionibacteriales</taxon>
        <taxon>Propionibacteriaceae</taxon>
        <taxon>Tessaracoccus</taxon>
    </lineage>
</organism>
<dbReference type="SUPFAM" id="SSF53067">
    <property type="entry name" value="Actin-like ATPase domain"/>
    <property type="match status" value="2"/>
</dbReference>
<dbReference type="GO" id="GO:0004370">
    <property type="term" value="F:glycerol kinase activity"/>
    <property type="evidence" value="ECO:0007669"/>
    <property type="project" value="TreeGrafter"/>
</dbReference>
<dbReference type="GO" id="GO:0005524">
    <property type="term" value="F:ATP binding"/>
    <property type="evidence" value="ECO:0007669"/>
    <property type="project" value="UniProtKB-KW"/>
</dbReference>
<dbReference type="Gene3D" id="3.30.420.40">
    <property type="match status" value="2"/>
</dbReference>
<protein>
    <submittedName>
        <fullName evidence="8">Uncharacterized protein</fullName>
    </submittedName>
</protein>
<dbReference type="SMART" id="SM01007">
    <property type="entry name" value="Aldolase_II"/>
    <property type="match status" value="1"/>
</dbReference>
<dbReference type="Gene3D" id="3.40.225.10">
    <property type="entry name" value="Class II aldolase/adducin N-terminal domain"/>
    <property type="match status" value="1"/>
</dbReference>
<dbReference type="SUPFAM" id="SSF53639">
    <property type="entry name" value="AraD/HMP-PK domain-like"/>
    <property type="match status" value="1"/>
</dbReference>
<evidence type="ECO:0000256" key="4">
    <source>
        <dbReference type="ARBA" id="ARBA00022777"/>
    </source>
</evidence>
<evidence type="ECO:0000256" key="6">
    <source>
        <dbReference type="ARBA" id="ARBA00023157"/>
    </source>
</evidence>
<evidence type="ECO:0000256" key="7">
    <source>
        <dbReference type="ARBA" id="ARBA00023308"/>
    </source>
</evidence>
<dbReference type="Pfam" id="PF00370">
    <property type="entry name" value="FGGY_N"/>
    <property type="match status" value="1"/>
</dbReference>
<dbReference type="InterPro" id="IPR036409">
    <property type="entry name" value="Aldolase_II/adducin_N_sf"/>
</dbReference>
<dbReference type="CDD" id="cd07771">
    <property type="entry name" value="ASKHA_NBD_FGGY_RhaB-like"/>
    <property type="match status" value="1"/>
</dbReference>
<dbReference type="Proteomes" id="UP000093501">
    <property type="component" value="Unassembled WGS sequence"/>
</dbReference>
<keyword evidence="7" id="KW-0684">Rhamnose metabolism</keyword>
<dbReference type="InterPro" id="IPR043129">
    <property type="entry name" value="ATPase_NBD"/>
</dbReference>
<accession>A0A1C0APY8</accession>
<dbReference type="Pfam" id="PF00596">
    <property type="entry name" value="Aldolase_II"/>
    <property type="match status" value="1"/>
</dbReference>
<dbReference type="EMBL" id="MBQD01000011">
    <property type="protein sequence ID" value="OCL36357.1"/>
    <property type="molecule type" value="Genomic_DNA"/>
</dbReference>
<comment type="caution">
    <text evidence="8">The sequence shown here is derived from an EMBL/GenBank/DDBJ whole genome shotgun (WGS) entry which is preliminary data.</text>
</comment>
<sequence>MAAQSVIAVDLGATSGRVVLGTLAGGRIDLTEVHRFSTAARQTDDGLRLDVAGLFAEIQTGIGLAMAAATAPVVSLGIDCWAVDYGLLGDDGLLEQPFNYRDPRTEHGRALVRERISEAELYSRVGLQDVPFNTVNQLADDLAAGRLDRARRFLLLPDLLASWLTGLEVAERTNASTTALLDPLTGQWDWELVDRLGLPRRIFPEVVEPGTLLGTITEGPAAGVPLVAVGTHDTASAVVGAPLADDDVFISSGTWSLVGMELDAPILTEQSRAADLTNEGGVDGTVRYLKNVMGLWILSEAVRHWAAEGRDLSVPELVAAARTVRDAPHFDAMHPSLLPPGDMVSRVKALAGGDARLDDPAVFTRALIESLADAYADVIAEISAITGRSPRRIVVVGGGSHNTLLCQRAADRTGLPVSAGPVEATALGNCLIQARAVGLLAGSLTDLRRTVMASTTVTQYLPRPEKELAAITALSNEFGANPAFARAGGGNSSAKADGVLWIKPSGVSMGTLTAEDLVPLDLAVLLDSLDAPDPDPALGDPVNHIATLARRDDGPRRPSVEILFHALIPDTYVLHSHPLLINAITCNADGERLTRDHFGDDVLWVPYVDPGLPLAREIKARREEFTARTGRPAPSATFLMNHGLIVSGDDPVAVAEESYRILRRIEDAVAAAAAAREAETPAAAEAELADLAAVAEEFRAAVGAAAAATDDGDLARAFPVTEAGTRFLVEGPLIPDQIVYAGSFPLVVTGVAEVQPRLAEFREARGVDPVVTVVPGSGVVAVGDSERSATTALQVYVDALTVGHAATALGRVRALDERERRFIETWEAEAYRRQVAKA</sequence>
<gene>
    <name evidence="8" type="ORF">BCR15_00300</name>
</gene>
<dbReference type="RefSeq" id="WP_068750525.1">
    <property type="nucleotide sequence ID" value="NZ_LR214441.1"/>
</dbReference>
<dbReference type="InterPro" id="IPR018484">
    <property type="entry name" value="FGGY_N"/>
</dbReference>
<keyword evidence="2" id="KW-0808">Transferase</keyword>
<comment type="similarity">
    <text evidence="1">Belongs to the FGGY kinase family.</text>
</comment>
<name>A0A1C0APY8_9ACTN</name>
<evidence type="ECO:0000256" key="2">
    <source>
        <dbReference type="ARBA" id="ARBA00022679"/>
    </source>
</evidence>
<dbReference type="GO" id="GO:0008993">
    <property type="term" value="F:rhamnulokinase activity"/>
    <property type="evidence" value="ECO:0007669"/>
    <property type="project" value="InterPro"/>
</dbReference>
<evidence type="ECO:0000313" key="9">
    <source>
        <dbReference type="Proteomes" id="UP000093501"/>
    </source>
</evidence>
<evidence type="ECO:0000256" key="3">
    <source>
        <dbReference type="ARBA" id="ARBA00022741"/>
    </source>
</evidence>
<keyword evidence="5" id="KW-0067">ATP-binding</keyword>
<keyword evidence="6" id="KW-1015">Disulfide bond</keyword>
<dbReference type="AlphaFoldDB" id="A0A1C0APY8"/>
<dbReference type="GO" id="GO:0005829">
    <property type="term" value="C:cytosol"/>
    <property type="evidence" value="ECO:0007669"/>
    <property type="project" value="TreeGrafter"/>
</dbReference>
<proteinExistence type="inferred from homology"/>
<dbReference type="Pfam" id="PF02782">
    <property type="entry name" value="FGGY_C"/>
    <property type="match status" value="1"/>
</dbReference>
<dbReference type="InterPro" id="IPR018485">
    <property type="entry name" value="FGGY_C"/>
</dbReference>
<dbReference type="PANTHER" id="PTHR10196:SF93">
    <property type="entry name" value="L-RHAMNULOKINASE"/>
    <property type="match status" value="1"/>
</dbReference>
<dbReference type="PANTHER" id="PTHR10196">
    <property type="entry name" value="SUGAR KINASE"/>
    <property type="match status" value="1"/>
</dbReference>
<reference evidence="9" key="1">
    <citation type="submission" date="2016-07" db="EMBL/GenBank/DDBJ databases">
        <authorList>
            <person name="Florea S."/>
            <person name="Webb J.S."/>
            <person name="Jaromczyk J."/>
            <person name="Schardl C.L."/>
        </authorList>
    </citation>
    <scope>NUCLEOTIDE SEQUENCE [LARGE SCALE GENOMIC DNA]</scope>
    <source>
        <strain evidence="9">IPBSL-7</strain>
    </source>
</reference>
<dbReference type="InterPro" id="IPR001303">
    <property type="entry name" value="Aldolase_II/adducin_N"/>
</dbReference>
<keyword evidence="3" id="KW-0547">Nucleotide-binding</keyword>
<dbReference type="GO" id="GO:0019301">
    <property type="term" value="P:rhamnose catabolic process"/>
    <property type="evidence" value="ECO:0007669"/>
    <property type="project" value="InterPro"/>
</dbReference>
<evidence type="ECO:0000313" key="8">
    <source>
        <dbReference type="EMBL" id="OCL36357.1"/>
    </source>
</evidence>
<keyword evidence="9" id="KW-1185">Reference proteome</keyword>
<dbReference type="InterPro" id="IPR013449">
    <property type="entry name" value="Rhamnulokinase"/>
</dbReference>
<dbReference type="GO" id="GO:0006071">
    <property type="term" value="P:glycerol metabolic process"/>
    <property type="evidence" value="ECO:0007669"/>
    <property type="project" value="TreeGrafter"/>
</dbReference>
<evidence type="ECO:0000256" key="1">
    <source>
        <dbReference type="ARBA" id="ARBA00009156"/>
    </source>
</evidence>
<evidence type="ECO:0000256" key="5">
    <source>
        <dbReference type="ARBA" id="ARBA00022840"/>
    </source>
</evidence>